<evidence type="ECO:0000313" key="4">
    <source>
        <dbReference type="Proteomes" id="UP001642540"/>
    </source>
</evidence>
<proteinExistence type="predicted"/>
<dbReference type="PANTHER" id="PTHR45819">
    <property type="entry name" value="CENTAURIN-GAMMA-1A"/>
    <property type="match status" value="1"/>
</dbReference>
<dbReference type="Gene3D" id="3.40.50.300">
    <property type="entry name" value="P-loop containing nucleotide triphosphate hydrolases"/>
    <property type="match status" value="1"/>
</dbReference>
<keyword evidence="1" id="KW-0479">Metal-binding</keyword>
<gene>
    <name evidence="3" type="ORF">ODALV1_LOCUS19130</name>
</gene>
<accession>A0ABP1R7Q3</accession>
<name>A0ABP1R7Q3_9HEXA</name>
<reference evidence="3 4" key="1">
    <citation type="submission" date="2024-08" db="EMBL/GenBank/DDBJ databases">
        <authorList>
            <person name="Cucini C."/>
            <person name="Frati F."/>
        </authorList>
    </citation>
    <scope>NUCLEOTIDE SEQUENCE [LARGE SCALE GENOMIC DNA]</scope>
</reference>
<evidence type="ECO:0000256" key="1">
    <source>
        <dbReference type="ARBA" id="ARBA00022771"/>
    </source>
</evidence>
<keyword evidence="4" id="KW-1185">Reference proteome</keyword>
<dbReference type="EMBL" id="CAXLJM020000064">
    <property type="protein sequence ID" value="CAL8120896.1"/>
    <property type="molecule type" value="Genomic_DNA"/>
</dbReference>
<evidence type="ECO:0000313" key="3">
    <source>
        <dbReference type="EMBL" id="CAL8120896.1"/>
    </source>
</evidence>
<dbReference type="InterPro" id="IPR027417">
    <property type="entry name" value="P-loop_NTPase"/>
</dbReference>
<keyword evidence="1" id="KW-0863">Zinc-finger</keyword>
<comment type="caution">
    <text evidence="3">The sequence shown here is derived from an EMBL/GenBank/DDBJ whole genome shotgun (WGS) entry which is preliminary data.</text>
</comment>
<keyword evidence="1" id="KW-0862">Zinc</keyword>
<protein>
    <submittedName>
        <fullName evidence="3">Uncharacterized protein</fullName>
    </submittedName>
</protein>
<dbReference type="InterPro" id="IPR051282">
    <property type="entry name" value="Arf-GAP_GTPase_ANK_PH"/>
</dbReference>
<evidence type="ECO:0000256" key="2">
    <source>
        <dbReference type="SAM" id="MobiDB-lite"/>
    </source>
</evidence>
<dbReference type="Proteomes" id="UP001642540">
    <property type="component" value="Unassembled WGS sequence"/>
</dbReference>
<dbReference type="PANTHER" id="PTHR45819:SF5">
    <property type="entry name" value="CENTAURIN-GAMMA-1A"/>
    <property type="match status" value="1"/>
</dbReference>
<sequence length="281" mass="30786">MVFRVEKYCWNAPEFWMPRSVPQIRIGILGSSASSRQKLLNLFYRETSLNEQSGRRFKKIISVCDDPYLVAVREEVGYPTDEFLRWIDVFILISDSSGSNSAAAKYFSILEKYKSAEIVVGILAAIYSISKRKSFKEAFYSLDKTSSCGKVVVNADDMTSVMDLFKEACSAHINRCVERSVSTPTASTPACAKGSTTKPFFCGSPIEIPRNISTRSAMKMGTTISTSVPVTSTPAQTGGKALKTPCVVKPCDVFNTPAAGNASSVVPQTSQQPARIQRKIP</sequence>
<feature type="compositionally biased region" description="Polar residues" evidence="2">
    <location>
        <begin position="261"/>
        <end position="274"/>
    </location>
</feature>
<feature type="region of interest" description="Disordered" evidence="2">
    <location>
        <begin position="260"/>
        <end position="281"/>
    </location>
</feature>
<organism evidence="3 4">
    <name type="scientific">Orchesella dallaii</name>
    <dbReference type="NCBI Taxonomy" id="48710"/>
    <lineage>
        <taxon>Eukaryota</taxon>
        <taxon>Metazoa</taxon>
        <taxon>Ecdysozoa</taxon>
        <taxon>Arthropoda</taxon>
        <taxon>Hexapoda</taxon>
        <taxon>Collembola</taxon>
        <taxon>Entomobryomorpha</taxon>
        <taxon>Entomobryoidea</taxon>
        <taxon>Orchesellidae</taxon>
        <taxon>Orchesellinae</taxon>
        <taxon>Orchesella</taxon>
    </lineage>
</organism>